<name>A0A0A9B7R3_ARUDO</name>
<organism evidence="1">
    <name type="scientific">Arundo donax</name>
    <name type="common">Giant reed</name>
    <name type="synonym">Donax arundinaceus</name>
    <dbReference type="NCBI Taxonomy" id="35708"/>
    <lineage>
        <taxon>Eukaryota</taxon>
        <taxon>Viridiplantae</taxon>
        <taxon>Streptophyta</taxon>
        <taxon>Embryophyta</taxon>
        <taxon>Tracheophyta</taxon>
        <taxon>Spermatophyta</taxon>
        <taxon>Magnoliopsida</taxon>
        <taxon>Liliopsida</taxon>
        <taxon>Poales</taxon>
        <taxon>Poaceae</taxon>
        <taxon>PACMAD clade</taxon>
        <taxon>Arundinoideae</taxon>
        <taxon>Arundineae</taxon>
        <taxon>Arundo</taxon>
    </lineage>
</organism>
<evidence type="ECO:0000313" key="1">
    <source>
        <dbReference type="EMBL" id="JAD57245.1"/>
    </source>
</evidence>
<reference evidence="1" key="2">
    <citation type="journal article" date="2015" name="Data Brief">
        <title>Shoot transcriptome of the giant reed, Arundo donax.</title>
        <authorList>
            <person name="Barrero R.A."/>
            <person name="Guerrero F.D."/>
            <person name="Moolhuijzen P."/>
            <person name="Goolsby J.A."/>
            <person name="Tidwell J."/>
            <person name="Bellgard S.E."/>
            <person name="Bellgard M.I."/>
        </authorList>
    </citation>
    <scope>NUCLEOTIDE SEQUENCE</scope>
    <source>
        <tissue evidence="1">Shoot tissue taken approximately 20 cm above the soil surface</tissue>
    </source>
</reference>
<proteinExistence type="predicted"/>
<accession>A0A0A9B7R3</accession>
<dbReference type="EMBL" id="GBRH01240650">
    <property type="protein sequence ID" value="JAD57245.1"/>
    <property type="molecule type" value="Transcribed_RNA"/>
</dbReference>
<protein>
    <submittedName>
        <fullName evidence="1">Uncharacterized protein</fullName>
    </submittedName>
</protein>
<dbReference type="AlphaFoldDB" id="A0A0A9B7R3"/>
<reference evidence="1" key="1">
    <citation type="submission" date="2014-09" db="EMBL/GenBank/DDBJ databases">
        <authorList>
            <person name="Magalhaes I.L.F."/>
            <person name="Oliveira U."/>
            <person name="Santos F.R."/>
            <person name="Vidigal T.H.D.A."/>
            <person name="Brescovit A.D."/>
            <person name="Santos A.J."/>
        </authorList>
    </citation>
    <scope>NUCLEOTIDE SEQUENCE</scope>
    <source>
        <tissue evidence="1">Shoot tissue taken approximately 20 cm above the soil surface</tissue>
    </source>
</reference>
<sequence>MIFEDVVSVSIIKRSFWSLPQKWHASKLCRLYFIPIFTNRNIDITTK</sequence>